<reference evidence="4" key="1">
    <citation type="journal article" date="2019" name="Int. J. Syst. Evol. Microbiol.">
        <title>The Global Catalogue of Microorganisms (GCM) 10K type strain sequencing project: providing services to taxonomists for standard genome sequencing and annotation.</title>
        <authorList>
            <consortium name="The Broad Institute Genomics Platform"/>
            <consortium name="The Broad Institute Genome Sequencing Center for Infectious Disease"/>
            <person name="Wu L."/>
            <person name="Ma J."/>
        </authorList>
    </citation>
    <scope>NUCLEOTIDE SEQUENCE [LARGE SCALE GENOMIC DNA]</scope>
    <source>
        <strain evidence="4">JCM 18657</strain>
    </source>
</reference>
<sequence length="248" mass="27390">MWGKWKRRARELEQEKRLLLEQQAQMEKLIVEMRAERHEFVRRLQAVEHWLRSPEPEASGTPGGSRADLRRYLEESAADLQRMNEVLRGERGHTASLLEHLTDRAAAAGIRLKLALEAPLAALPVPMIDQTKLAGNLLENALEAASRFAAARGPDAAFIEVSASRSSGLYVLETKNSSLAIPGEVLDSLFRKPVASAKTGGDPDWRHGIGAYVVAQTVRKHGGRLDFTFQSQVFSVKIKLPVLSGQPG</sequence>
<dbReference type="Proteomes" id="UP001596528">
    <property type="component" value="Unassembled WGS sequence"/>
</dbReference>
<gene>
    <name evidence="3" type="ORF">ACFQWB_05135</name>
</gene>
<proteinExistence type="predicted"/>
<dbReference type="RefSeq" id="WP_138789592.1">
    <property type="nucleotide sequence ID" value="NZ_JBHTGQ010000011.1"/>
</dbReference>
<dbReference type="SUPFAM" id="SSF55874">
    <property type="entry name" value="ATPase domain of HSP90 chaperone/DNA topoisomerase II/histidine kinase"/>
    <property type="match status" value="1"/>
</dbReference>
<dbReference type="EMBL" id="JBHTGQ010000011">
    <property type="protein sequence ID" value="MFC7749327.1"/>
    <property type="molecule type" value="Genomic_DNA"/>
</dbReference>
<dbReference type="Pfam" id="PF14501">
    <property type="entry name" value="HATPase_c_5"/>
    <property type="match status" value="1"/>
</dbReference>
<keyword evidence="3" id="KW-0808">Transferase</keyword>
<evidence type="ECO:0000313" key="4">
    <source>
        <dbReference type="Proteomes" id="UP001596528"/>
    </source>
</evidence>
<feature type="coiled-coil region" evidence="1">
    <location>
        <begin position="9"/>
        <end position="39"/>
    </location>
</feature>
<dbReference type="InterPro" id="IPR036890">
    <property type="entry name" value="HATPase_C_sf"/>
</dbReference>
<dbReference type="EC" id="2.7.13.3" evidence="3"/>
<keyword evidence="1" id="KW-0175">Coiled coil</keyword>
<name>A0ABW2V415_9BACL</name>
<keyword evidence="4" id="KW-1185">Reference proteome</keyword>
<organism evidence="3 4">
    <name type="scientific">Paenibacillus thermoaerophilus</name>
    <dbReference type="NCBI Taxonomy" id="1215385"/>
    <lineage>
        <taxon>Bacteria</taxon>
        <taxon>Bacillati</taxon>
        <taxon>Bacillota</taxon>
        <taxon>Bacilli</taxon>
        <taxon>Bacillales</taxon>
        <taxon>Paenibacillaceae</taxon>
        <taxon>Paenibacillus</taxon>
    </lineage>
</organism>
<protein>
    <submittedName>
        <fullName evidence="3">Sensor histidine kinase</fullName>
        <ecNumber evidence="3">2.7.13.3</ecNumber>
    </submittedName>
</protein>
<accession>A0ABW2V415</accession>
<feature type="domain" description="Sensor histidine kinase NatK-like C-terminal" evidence="2">
    <location>
        <begin position="127"/>
        <end position="241"/>
    </location>
</feature>
<comment type="caution">
    <text evidence="3">The sequence shown here is derived from an EMBL/GenBank/DDBJ whole genome shotgun (WGS) entry which is preliminary data.</text>
</comment>
<dbReference type="Gene3D" id="3.30.565.10">
    <property type="entry name" value="Histidine kinase-like ATPase, C-terminal domain"/>
    <property type="match status" value="1"/>
</dbReference>
<keyword evidence="3" id="KW-0418">Kinase</keyword>
<evidence type="ECO:0000259" key="2">
    <source>
        <dbReference type="Pfam" id="PF14501"/>
    </source>
</evidence>
<dbReference type="InterPro" id="IPR032834">
    <property type="entry name" value="NatK-like_C"/>
</dbReference>
<dbReference type="GO" id="GO:0004673">
    <property type="term" value="F:protein histidine kinase activity"/>
    <property type="evidence" value="ECO:0007669"/>
    <property type="project" value="UniProtKB-EC"/>
</dbReference>
<evidence type="ECO:0000313" key="3">
    <source>
        <dbReference type="EMBL" id="MFC7749327.1"/>
    </source>
</evidence>
<evidence type="ECO:0000256" key="1">
    <source>
        <dbReference type="SAM" id="Coils"/>
    </source>
</evidence>